<comment type="caution">
    <text evidence="1">The sequence shown here is derived from an EMBL/GenBank/DDBJ whole genome shotgun (WGS) entry which is preliminary data.</text>
</comment>
<dbReference type="AlphaFoldDB" id="A0A0G0BJK0"/>
<dbReference type="EMBL" id="LBPV01000063">
    <property type="protein sequence ID" value="KKP63816.1"/>
    <property type="molecule type" value="Genomic_DNA"/>
</dbReference>
<proteinExistence type="predicted"/>
<protein>
    <submittedName>
        <fullName evidence="1">Uncharacterized protein</fullName>
    </submittedName>
</protein>
<evidence type="ECO:0000313" key="2">
    <source>
        <dbReference type="Proteomes" id="UP000033866"/>
    </source>
</evidence>
<evidence type="ECO:0000313" key="1">
    <source>
        <dbReference type="EMBL" id="KKP63816.1"/>
    </source>
</evidence>
<organism evidence="1 2">
    <name type="scientific">candidate division WS6 bacterium GW2011_GWE1_34_7</name>
    <dbReference type="NCBI Taxonomy" id="1619093"/>
    <lineage>
        <taxon>Bacteria</taxon>
        <taxon>Candidatus Dojkabacteria</taxon>
    </lineage>
</organism>
<name>A0A0G0BJK0_9BACT</name>
<reference evidence="1 2" key="1">
    <citation type="journal article" date="2015" name="Nature">
        <title>rRNA introns, odd ribosomes, and small enigmatic genomes across a large radiation of phyla.</title>
        <authorList>
            <person name="Brown C.T."/>
            <person name="Hug L.A."/>
            <person name="Thomas B.C."/>
            <person name="Sharon I."/>
            <person name="Castelle C.J."/>
            <person name="Singh A."/>
            <person name="Wilkins M.J."/>
            <person name="Williams K.H."/>
            <person name="Banfield J.F."/>
        </authorList>
    </citation>
    <scope>NUCLEOTIDE SEQUENCE [LARGE SCALE GENOMIC DNA]</scope>
</reference>
<accession>A0A0G0BJK0</accession>
<gene>
    <name evidence="1" type="ORF">UR61_C0063G0009</name>
</gene>
<dbReference type="Proteomes" id="UP000033866">
    <property type="component" value="Unassembled WGS sequence"/>
</dbReference>
<sequence length="35" mass="4083">MLKTLDLEERLNGEVLNLNKLPLSLRLFERDSAQI</sequence>